<feature type="transmembrane region" description="Helical" evidence="1">
    <location>
        <begin position="128"/>
        <end position="148"/>
    </location>
</feature>
<protein>
    <recommendedName>
        <fullName evidence="4">Shr3 amino acid permease chaperone</fullName>
    </recommendedName>
</protein>
<proteinExistence type="predicted"/>
<keyword evidence="1" id="KW-0812">Transmembrane</keyword>
<dbReference type="SMART" id="SM00786">
    <property type="entry name" value="SHR3_chaperone"/>
    <property type="match status" value="1"/>
</dbReference>
<evidence type="ECO:0000256" key="1">
    <source>
        <dbReference type="SAM" id="Phobius"/>
    </source>
</evidence>
<dbReference type="EMBL" id="JASNQZ010000008">
    <property type="protein sequence ID" value="KAL0953420.1"/>
    <property type="molecule type" value="Genomic_DNA"/>
</dbReference>
<keyword evidence="1" id="KW-1133">Transmembrane helix</keyword>
<evidence type="ECO:0008006" key="4">
    <source>
        <dbReference type="Google" id="ProtNLM"/>
    </source>
</evidence>
<organism evidence="2 3">
    <name type="scientific">Hohenbuehelia grisea</name>
    <dbReference type="NCBI Taxonomy" id="104357"/>
    <lineage>
        <taxon>Eukaryota</taxon>
        <taxon>Fungi</taxon>
        <taxon>Dikarya</taxon>
        <taxon>Basidiomycota</taxon>
        <taxon>Agaricomycotina</taxon>
        <taxon>Agaricomycetes</taxon>
        <taxon>Agaricomycetidae</taxon>
        <taxon>Agaricales</taxon>
        <taxon>Pleurotineae</taxon>
        <taxon>Pleurotaceae</taxon>
        <taxon>Hohenbuehelia</taxon>
    </lineage>
</organism>
<dbReference type="PANTHER" id="PTHR28228">
    <property type="entry name" value="SECRETORY COMPONENT PROTEIN SHR3"/>
    <property type="match status" value="1"/>
</dbReference>
<accession>A0ABR3JCI9</accession>
<comment type="caution">
    <text evidence="2">The sequence shown here is derived from an EMBL/GenBank/DDBJ whole genome shotgun (WGS) entry which is preliminary data.</text>
</comment>
<dbReference type="Proteomes" id="UP001556367">
    <property type="component" value="Unassembled WGS sequence"/>
</dbReference>
<dbReference type="InterPro" id="IPR013248">
    <property type="entry name" value="Psh3/Shr3"/>
</dbReference>
<sequence>MSFRQAAVLAPISFFLGVLFICFNVDHRILFVQKTEEAIQDGFQFYTTFFNAPPAIKALLHALVGVGVIGLLSKLHKWDDSAMFFDGSSLAAYVFSIAVYLTVTIPTLRTIVTPVPNVDTFEDRVEALGVLSAGNVIIALCFGGILALQAGQEYALRNVAAELAKIKDAEKQRASQAIDGDKKDQ</sequence>
<evidence type="ECO:0000313" key="3">
    <source>
        <dbReference type="Proteomes" id="UP001556367"/>
    </source>
</evidence>
<reference evidence="3" key="1">
    <citation type="submission" date="2024-06" db="EMBL/GenBank/DDBJ databases">
        <title>Multi-omics analyses provide insights into the biosynthesis of the anticancer antibiotic pleurotin in Hohenbuehelia grisea.</title>
        <authorList>
            <person name="Weaver J.A."/>
            <person name="Alberti F."/>
        </authorList>
    </citation>
    <scope>NUCLEOTIDE SEQUENCE [LARGE SCALE GENOMIC DNA]</scope>
    <source>
        <strain evidence="3">T-177</strain>
    </source>
</reference>
<dbReference type="PANTHER" id="PTHR28228:SF1">
    <property type="entry name" value="SECRETORY COMPONENT PROTEIN SHR3"/>
    <property type="match status" value="1"/>
</dbReference>
<feature type="transmembrane region" description="Helical" evidence="1">
    <location>
        <begin position="55"/>
        <end position="72"/>
    </location>
</feature>
<name>A0ABR3JCI9_9AGAR</name>
<gene>
    <name evidence="2" type="ORF">HGRIS_004657</name>
</gene>
<evidence type="ECO:0000313" key="2">
    <source>
        <dbReference type="EMBL" id="KAL0953420.1"/>
    </source>
</evidence>
<feature type="transmembrane region" description="Helical" evidence="1">
    <location>
        <begin position="7"/>
        <end position="26"/>
    </location>
</feature>
<dbReference type="Pfam" id="PF08229">
    <property type="entry name" value="SHR3_chaperone"/>
    <property type="match status" value="1"/>
</dbReference>
<keyword evidence="3" id="KW-1185">Reference proteome</keyword>
<keyword evidence="1" id="KW-0472">Membrane</keyword>
<feature type="transmembrane region" description="Helical" evidence="1">
    <location>
        <begin position="84"/>
        <end position="108"/>
    </location>
</feature>